<dbReference type="Gene3D" id="3.20.20.220">
    <property type="match status" value="1"/>
</dbReference>
<evidence type="ECO:0000313" key="14">
    <source>
        <dbReference type="Proteomes" id="UP001345013"/>
    </source>
</evidence>
<dbReference type="Pfam" id="PF02219">
    <property type="entry name" value="MTHFR"/>
    <property type="match status" value="1"/>
</dbReference>
<comment type="cofactor">
    <cofactor evidence="1">
        <name>FAD</name>
        <dbReference type="ChEBI" id="CHEBI:57692"/>
    </cofactor>
</comment>
<dbReference type="InterPro" id="IPR003171">
    <property type="entry name" value="Mehydrof_redctse-like"/>
</dbReference>
<dbReference type="Pfam" id="PF04616">
    <property type="entry name" value="Glyco_hydro_43"/>
    <property type="match status" value="1"/>
</dbReference>
<dbReference type="EMBL" id="JAVRRG010000045">
    <property type="protein sequence ID" value="KAK5093263.1"/>
    <property type="molecule type" value="Genomic_DNA"/>
</dbReference>
<evidence type="ECO:0000256" key="3">
    <source>
        <dbReference type="ARBA" id="ARBA00006743"/>
    </source>
</evidence>
<organism evidence="13 14">
    <name type="scientific">Lithohypha guttulata</name>
    <dbReference type="NCBI Taxonomy" id="1690604"/>
    <lineage>
        <taxon>Eukaryota</taxon>
        <taxon>Fungi</taxon>
        <taxon>Dikarya</taxon>
        <taxon>Ascomycota</taxon>
        <taxon>Pezizomycotina</taxon>
        <taxon>Eurotiomycetes</taxon>
        <taxon>Chaetothyriomycetidae</taxon>
        <taxon>Chaetothyriales</taxon>
        <taxon>Trichomeriaceae</taxon>
        <taxon>Lithohypha</taxon>
    </lineage>
</organism>
<evidence type="ECO:0000256" key="9">
    <source>
        <dbReference type="ARBA" id="ARBA00023295"/>
    </source>
</evidence>
<keyword evidence="6" id="KW-0378">Hydrolase</keyword>
<comment type="caution">
    <text evidence="13">The sequence shown here is derived from an EMBL/GenBank/DDBJ whole genome shotgun (WGS) entry which is preliminary data.</text>
</comment>
<protein>
    <submittedName>
        <fullName evidence="13">Methylenetetrahydrofolate reductase 1</fullName>
        <ecNumber evidence="13">1.5.1.20</ecNumber>
    </submittedName>
</protein>
<dbReference type="GO" id="GO:0004489">
    <property type="term" value="F:methylenetetrahydrofolate reductase [NAD(P)H] activity"/>
    <property type="evidence" value="ECO:0007669"/>
    <property type="project" value="UniProtKB-EC"/>
</dbReference>
<evidence type="ECO:0000256" key="10">
    <source>
        <dbReference type="RuleBase" id="RU004254"/>
    </source>
</evidence>
<evidence type="ECO:0000256" key="7">
    <source>
        <dbReference type="ARBA" id="ARBA00022827"/>
    </source>
</evidence>
<dbReference type="PANTHER" id="PTHR45754">
    <property type="entry name" value="METHYLENETETRAHYDROFOLATE REDUCTASE"/>
    <property type="match status" value="1"/>
</dbReference>
<dbReference type="InterPro" id="IPR029041">
    <property type="entry name" value="FAD-linked_oxidoreductase-like"/>
</dbReference>
<dbReference type="EC" id="1.5.1.20" evidence="13"/>
<feature type="region of interest" description="Disordered" evidence="11">
    <location>
        <begin position="241"/>
        <end position="318"/>
    </location>
</feature>
<keyword evidence="5" id="KW-0285">Flavoprotein</keyword>
<comment type="pathway">
    <text evidence="2 10">One-carbon metabolism; tetrahydrofolate interconversion.</text>
</comment>
<name>A0ABR0KCA8_9EURO</name>
<feature type="compositionally biased region" description="Polar residues" evidence="11">
    <location>
        <begin position="267"/>
        <end position="276"/>
    </location>
</feature>
<evidence type="ECO:0000256" key="8">
    <source>
        <dbReference type="ARBA" id="ARBA00023002"/>
    </source>
</evidence>
<dbReference type="CDD" id="cd00537">
    <property type="entry name" value="MTHFR"/>
    <property type="match status" value="1"/>
</dbReference>
<sequence>MTQSIIDEALEECRSAGIRNILALRGDPPREEYKDPVADSSSKHTPAEEEEFVWAVDLVKYIRRKHGDYFCVGVAGYPEGHADESHPEAGKQNVERDLPYLAEKMKAGADFIMTQLTYDADAYSRYEKRLREYVDEGSKAEIFKTIPIIPGLMPIQSYQIVRRITKLSHAKIPEDISARIEAVKNDDEQVKQVGVDIISELVDKIRDLPQPTDLPRGLHFYTLNLEKSVAYILERCGLLPLPQGQDSPPTSDDSDVAIDGTDMPAQPATTSTQSTDKSQRQFRRRASSNNAQPHNRVIVDRTKSPPVPENSEDTIQAPSLATRHSVADPGSGVPASKATRSQNLLISEGQGSLGREATWDDFPNGRWGPSDSPAFGEIDGYGPSLKVGPITARKLWGYPKSKEDITTLFRRHVNNDLHSVPWSDDVDADAPSNTGEGALRAETEVIKKELSALIEKDYWTLASQPAVDGVRSDHPVFGWGPKGEGFVFQKAFVEFFCPRDAWPAVKQKLIDASEEDFSWMAVDHNGTFESTDTVSDSRKANGRGASSKRTPGTSGVNAVTWGVFRGKEIATPTIIEAESFRAWADEAYSIWAEWRRCFPRGSEEEKCLERCRQDVVLVNVVGQSDWNSAEVKLVFQAPENTSYTYDSWAPEVHYFEQYQKWYFIYTADVDPDHPSPTQDMLCDYTCPAVNHRMFVLEGSGPDIWESEYTMKAELNTYDQFAIDGTYFQHADKLYHIYSCWYTNQTSWPAMLTAYWILAPFRRAETKLTCVVSDPWTVSSPLSDRLIISKPDQPWEKTPYGRTINDRLSSNEAPQQLTNPNTNQTFVIYSAARSDNRNYCLGLIELVGDDPMDINSWNKNTAGCVFYENPAEEAYGVGHASFTQSPDGSEWWIVYHGMEDYIEGWTARTIRTQQFTWDETTGWPVFPRPGYGPYVVPSGQES</sequence>
<evidence type="ECO:0000259" key="12">
    <source>
        <dbReference type="Pfam" id="PF21895"/>
    </source>
</evidence>
<reference evidence="13 14" key="1">
    <citation type="submission" date="2023-08" db="EMBL/GenBank/DDBJ databases">
        <title>Black Yeasts Isolated from many extreme environments.</title>
        <authorList>
            <person name="Coleine C."/>
            <person name="Stajich J.E."/>
            <person name="Selbmann L."/>
        </authorList>
    </citation>
    <scope>NUCLEOTIDE SEQUENCE [LARGE SCALE GENOMIC DNA]</scope>
    <source>
        <strain evidence="13 14">CCFEE 5885</strain>
    </source>
</reference>
<keyword evidence="7" id="KW-0274">FAD</keyword>
<evidence type="ECO:0000256" key="6">
    <source>
        <dbReference type="ARBA" id="ARBA00022801"/>
    </source>
</evidence>
<dbReference type="InterPro" id="IPR053806">
    <property type="entry name" value="MTHFR_C"/>
</dbReference>
<gene>
    <name evidence="13" type="primary">MET12</name>
    <name evidence="13" type="ORF">LTR24_004382</name>
</gene>
<evidence type="ECO:0000313" key="13">
    <source>
        <dbReference type="EMBL" id="KAK5093263.1"/>
    </source>
</evidence>
<dbReference type="SUPFAM" id="SSF51730">
    <property type="entry name" value="FAD-linked oxidoreductase"/>
    <property type="match status" value="1"/>
</dbReference>
<dbReference type="Proteomes" id="UP001345013">
    <property type="component" value="Unassembled WGS sequence"/>
</dbReference>
<dbReference type="InterPro" id="IPR006710">
    <property type="entry name" value="Glyco_hydro_43"/>
</dbReference>
<evidence type="ECO:0000256" key="5">
    <source>
        <dbReference type="ARBA" id="ARBA00022630"/>
    </source>
</evidence>
<dbReference type="Pfam" id="PF21895">
    <property type="entry name" value="MTHFR_C"/>
    <property type="match status" value="1"/>
</dbReference>
<keyword evidence="9" id="KW-0326">Glycosidase</keyword>
<evidence type="ECO:0000256" key="2">
    <source>
        <dbReference type="ARBA" id="ARBA00004777"/>
    </source>
</evidence>
<evidence type="ECO:0000256" key="1">
    <source>
        <dbReference type="ARBA" id="ARBA00001974"/>
    </source>
</evidence>
<feature type="domain" description="MTHFR SAM-binding regulatory" evidence="12">
    <location>
        <begin position="354"/>
        <end position="622"/>
    </location>
</feature>
<dbReference type="CDD" id="cd18820">
    <property type="entry name" value="GH43_LbAraf43-like"/>
    <property type="match status" value="1"/>
</dbReference>
<accession>A0ABR0KCA8</accession>
<keyword evidence="14" id="KW-1185">Reference proteome</keyword>
<dbReference type="InterPro" id="IPR023296">
    <property type="entry name" value="Glyco_hydro_beta-prop_sf"/>
</dbReference>
<evidence type="ECO:0000256" key="11">
    <source>
        <dbReference type="SAM" id="MobiDB-lite"/>
    </source>
</evidence>
<evidence type="ECO:0000256" key="4">
    <source>
        <dbReference type="ARBA" id="ARBA00009865"/>
    </source>
</evidence>
<dbReference type="SUPFAM" id="SSF75005">
    <property type="entry name" value="Arabinanase/levansucrase/invertase"/>
    <property type="match status" value="1"/>
</dbReference>
<proteinExistence type="inferred from homology"/>
<dbReference type="Gene3D" id="2.115.10.20">
    <property type="entry name" value="Glycosyl hydrolase domain, family 43"/>
    <property type="match status" value="1"/>
</dbReference>
<comment type="similarity">
    <text evidence="3">Belongs to the methylenetetrahydrofolate reductase family.</text>
</comment>
<dbReference type="PANTHER" id="PTHR45754:SF1">
    <property type="entry name" value="METHYLENETETRAHYDROFOLATE REDUCTASE 1"/>
    <property type="match status" value="1"/>
</dbReference>
<feature type="region of interest" description="Disordered" evidence="11">
    <location>
        <begin position="529"/>
        <end position="553"/>
    </location>
</feature>
<comment type="similarity">
    <text evidence="4">Belongs to the glycosyl hydrolase 43 family.</text>
</comment>
<keyword evidence="8 13" id="KW-0560">Oxidoreductase</keyword>